<proteinExistence type="predicted"/>
<keyword evidence="2" id="KW-0479">Metal-binding</keyword>
<evidence type="ECO:0000256" key="3">
    <source>
        <dbReference type="ARBA" id="ARBA00022741"/>
    </source>
</evidence>
<evidence type="ECO:0000256" key="6">
    <source>
        <dbReference type="ARBA" id="ARBA00022967"/>
    </source>
</evidence>
<evidence type="ECO:0000256" key="4">
    <source>
        <dbReference type="ARBA" id="ARBA00022840"/>
    </source>
</evidence>
<protein>
    <recommendedName>
        <fullName evidence="8">P-type ATPase A domain-containing protein</fullName>
    </recommendedName>
</protein>
<evidence type="ECO:0000313" key="10">
    <source>
        <dbReference type="Proteomes" id="UP000228934"/>
    </source>
</evidence>
<evidence type="ECO:0000256" key="2">
    <source>
        <dbReference type="ARBA" id="ARBA00022723"/>
    </source>
</evidence>
<evidence type="ECO:0000313" key="9">
    <source>
        <dbReference type="EMBL" id="PIO34758.1"/>
    </source>
</evidence>
<dbReference type="InterPro" id="IPR023299">
    <property type="entry name" value="ATPase_P-typ_cyto_dom_N"/>
</dbReference>
<dbReference type="Pfam" id="PF13246">
    <property type="entry name" value="Cation_ATPase"/>
    <property type="match status" value="1"/>
</dbReference>
<reference evidence="10" key="1">
    <citation type="journal article" date="2017" name="Nat. Commun.">
        <title>The North American bullfrog draft genome provides insight into hormonal regulation of long noncoding RNA.</title>
        <authorList>
            <person name="Hammond S.A."/>
            <person name="Warren R.L."/>
            <person name="Vandervalk B.P."/>
            <person name="Kucuk E."/>
            <person name="Khan H."/>
            <person name="Gibb E.A."/>
            <person name="Pandoh P."/>
            <person name="Kirk H."/>
            <person name="Zhao Y."/>
            <person name="Jones M."/>
            <person name="Mungall A.J."/>
            <person name="Coope R."/>
            <person name="Pleasance S."/>
            <person name="Moore R.A."/>
            <person name="Holt R.A."/>
            <person name="Round J.M."/>
            <person name="Ohora S."/>
            <person name="Walle B.V."/>
            <person name="Veldhoen N."/>
            <person name="Helbing C.C."/>
            <person name="Birol I."/>
        </authorList>
    </citation>
    <scope>NUCLEOTIDE SEQUENCE [LARGE SCALE GENOMIC DNA]</scope>
</reference>
<dbReference type="SUPFAM" id="SSF81660">
    <property type="entry name" value="Metal cation-transporting ATPase, ATP-binding domain N"/>
    <property type="match status" value="1"/>
</dbReference>
<keyword evidence="7" id="KW-0472">Membrane</keyword>
<dbReference type="GO" id="GO:0019829">
    <property type="term" value="F:ATPase-coupled monoatomic cation transmembrane transporter activity"/>
    <property type="evidence" value="ECO:0007669"/>
    <property type="project" value="TreeGrafter"/>
</dbReference>
<dbReference type="InterPro" id="IPR008250">
    <property type="entry name" value="ATPase_P-typ_transduc_dom_A_sf"/>
</dbReference>
<dbReference type="AlphaFoldDB" id="A0A2G9S3M3"/>
<feature type="transmembrane region" description="Helical" evidence="7">
    <location>
        <begin position="124"/>
        <end position="148"/>
    </location>
</feature>
<dbReference type="GO" id="GO:0006874">
    <property type="term" value="P:intracellular calcium ion homeostasis"/>
    <property type="evidence" value="ECO:0007669"/>
    <property type="project" value="TreeGrafter"/>
</dbReference>
<dbReference type="EMBL" id="KV929062">
    <property type="protein sequence ID" value="PIO34758.1"/>
    <property type="molecule type" value="Genomic_DNA"/>
</dbReference>
<feature type="non-terminal residue" evidence="9">
    <location>
        <position position="1"/>
    </location>
</feature>
<evidence type="ECO:0000256" key="5">
    <source>
        <dbReference type="ARBA" id="ARBA00022842"/>
    </source>
</evidence>
<evidence type="ECO:0000259" key="8">
    <source>
        <dbReference type="Pfam" id="PF00122"/>
    </source>
</evidence>
<dbReference type="Gene3D" id="2.70.150.10">
    <property type="entry name" value="Calcium-transporting ATPase, cytoplasmic transduction domain A"/>
    <property type="match status" value="1"/>
</dbReference>
<dbReference type="InterPro" id="IPR059000">
    <property type="entry name" value="ATPase_P-type_domA"/>
</dbReference>
<dbReference type="GO" id="GO:0015203">
    <property type="term" value="F:polyamine transmembrane transporter activity"/>
    <property type="evidence" value="ECO:0007669"/>
    <property type="project" value="TreeGrafter"/>
</dbReference>
<keyword evidence="5" id="KW-0460">Magnesium</keyword>
<comment type="subcellular location">
    <subcellularLocation>
        <location evidence="1">Membrane</location>
        <topology evidence="1">Multi-pass membrane protein</topology>
    </subcellularLocation>
</comment>
<dbReference type="GO" id="GO:0140358">
    <property type="term" value="F:P-type transmembrane transporter activity"/>
    <property type="evidence" value="ECO:0007669"/>
    <property type="project" value="InterPro"/>
</dbReference>
<dbReference type="SUPFAM" id="SSF81653">
    <property type="entry name" value="Calcium ATPase, transduction domain A"/>
    <property type="match status" value="1"/>
</dbReference>
<name>A0A2G9S3M3_AQUCT</name>
<evidence type="ECO:0000256" key="7">
    <source>
        <dbReference type="SAM" id="Phobius"/>
    </source>
</evidence>
<keyword evidence="10" id="KW-1185">Reference proteome</keyword>
<dbReference type="Pfam" id="PF00122">
    <property type="entry name" value="E1-E2_ATPase"/>
    <property type="match status" value="1"/>
</dbReference>
<dbReference type="Proteomes" id="UP000228934">
    <property type="component" value="Unassembled WGS sequence"/>
</dbReference>
<dbReference type="PANTHER" id="PTHR45630:SF1">
    <property type="entry name" value="CATION-TRANSPORTING ATPASE 13A4-RELATED"/>
    <property type="match status" value="1"/>
</dbReference>
<dbReference type="GO" id="GO:0046872">
    <property type="term" value="F:metal ion binding"/>
    <property type="evidence" value="ECO:0007669"/>
    <property type="project" value="UniProtKB-KW"/>
</dbReference>
<dbReference type="OrthoDB" id="48943at2759"/>
<evidence type="ECO:0000256" key="1">
    <source>
        <dbReference type="ARBA" id="ARBA00004141"/>
    </source>
</evidence>
<feature type="non-terminal residue" evidence="9">
    <location>
        <position position="303"/>
    </location>
</feature>
<keyword evidence="6" id="KW-1278">Translocase</keyword>
<feature type="domain" description="P-type ATPase A" evidence="8">
    <location>
        <begin position="8"/>
        <end position="110"/>
    </location>
</feature>
<keyword evidence="3" id="KW-0547">Nucleotide-binding</keyword>
<sequence>VYVEESCHLAPGDVIVIERNSLLPCDALLINGGCIVNESMLTGESIPVTKTPLPKTDNTEPWKVHSVHDYKRHVLFCGTQVIQTKAADHVKAIVLRTGFNTAKGDLVRSILYPKPVNYKLFRDALIFLCSLIGLSMIGMVYAVCVFALDGTGTLTEDGLDLWGIVPSNEYRFQEIISITENTSLVWCPLLGVMASCHSLIFLDGTVQGDPLDLKMFEFTCWEIDASSNQYQESMETMVVKPVPEAKKVDIEGIVILQQFPFSSGLQRMSVVTQILNGDEYAIYMKGAPEMVASFCKPDTGNLK</sequence>
<dbReference type="GO" id="GO:0005524">
    <property type="term" value="F:ATP binding"/>
    <property type="evidence" value="ECO:0007669"/>
    <property type="project" value="UniProtKB-KW"/>
</dbReference>
<accession>A0A2G9S3M3</accession>
<dbReference type="GO" id="GO:0031902">
    <property type="term" value="C:late endosome membrane"/>
    <property type="evidence" value="ECO:0007669"/>
    <property type="project" value="TreeGrafter"/>
</dbReference>
<gene>
    <name evidence="9" type="ORF">AB205_0044850</name>
</gene>
<dbReference type="Gene3D" id="3.40.1110.10">
    <property type="entry name" value="Calcium-transporting ATPase, cytoplasmic domain N"/>
    <property type="match status" value="1"/>
</dbReference>
<organism evidence="9 10">
    <name type="scientific">Aquarana catesbeiana</name>
    <name type="common">American bullfrog</name>
    <name type="synonym">Rana catesbeiana</name>
    <dbReference type="NCBI Taxonomy" id="8400"/>
    <lineage>
        <taxon>Eukaryota</taxon>
        <taxon>Metazoa</taxon>
        <taxon>Chordata</taxon>
        <taxon>Craniata</taxon>
        <taxon>Vertebrata</taxon>
        <taxon>Euteleostomi</taxon>
        <taxon>Amphibia</taxon>
        <taxon>Batrachia</taxon>
        <taxon>Anura</taxon>
        <taxon>Neobatrachia</taxon>
        <taxon>Ranoidea</taxon>
        <taxon>Ranidae</taxon>
        <taxon>Aquarana</taxon>
    </lineage>
</organism>
<keyword evidence="7" id="KW-1133">Transmembrane helix</keyword>
<keyword evidence="4" id="KW-0067">ATP-binding</keyword>
<keyword evidence="7" id="KW-0812">Transmembrane</keyword>
<dbReference type="InterPro" id="IPR006544">
    <property type="entry name" value="P-type_TPase_V"/>
</dbReference>
<dbReference type="PANTHER" id="PTHR45630">
    <property type="entry name" value="CATION-TRANSPORTING ATPASE-RELATED"/>
    <property type="match status" value="1"/>
</dbReference>